<dbReference type="InterPro" id="IPR029062">
    <property type="entry name" value="Class_I_gatase-like"/>
</dbReference>
<dbReference type="InterPro" id="IPR036465">
    <property type="entry name" value="vWFA_dom_sf"/>
</dbReference>
<feature type="domain" description="VWFA" evidence="2">
    <location>
        <begin position="85"/>
        <end position="223"/>
    </location>
</feature>
<gene>
    <name evidence="3" type="ORF">N7U68_03840</name>
</gene>
<dbReference type="CDD" id="cd00198">
    <property type="entry name" value="vWFA"/>
    <property type="match status" value="1"/>
</dbReference>
<reference evidence="3" key="1">
    <citation type="submission" date="2022-10" db="EMBL/GenBank/DDBJ databases">
        <title>Roseovarius pelagicus sp. nov., isolated from Arctic seawater.</title>
        <authorList>
            <person name="Hong Y.W."/>
            <person name="Hwang C.Y."/>
        </authorList>
    </citation>
    <scope>NUCLEOTIDE SEQUENCE</scope>
    <source>
        <strain evidence="3">HL-MP18</strain>
    </source>
</reference>
<keyword evidence="4" id="KW-1185">Reference proteome</keyword>
<protein>
    <submittedName>
        <fullName evidence="3">VWA domain-containing protein</fullName>
    </submittedName>
</protein>
<dbReference type="Proteomes" id="UP001064087">
    <property type="component" value="Chromosome"/>
</dbReference>
<dbReference type="SMART" id="SM00327">
    <property type="entry name" value="VWA"/>
    <property type="match status" value="2"/>
</dbReference>
<dbReference type="RefSeq" id="WP_263048281.1">
    <property type="nucleotide sequence ID" value="NZ_CP106738.1"/>
</dbReference>
<evidence type="ECO:0000259" key="2">
    <source>
        <dbReference type="PROSITE" id="PS50234"/>
    </source>
</evidence>
<dbReference type="PANTHER" id="PTHR37947:SF1">
    <property type="entry name" value="BLL2462 PROTEIN"/>
    <property type="match status" value="1"/>
</dbReference>
<feature type="transmembrane region" description="Helical" evidence="1">
    <location>
        <begin position="55"/>
        <end position="74"/>
    </location>
</feature>
<dbReference type="InterPro" id="IPR002035">
    <property type="entry name" value="VWF_A"/>
</dbReference>
<feature type="transmembrane region" description="Helical" evidence="1">
    <location>
        <begin position="20"/>
        <end position="43"/>
    </location>
</feature>
<keyword evidence="1" id="KW-1133">Transmembrane helix</keyword>
<evidence type="ECO:0000256" key="1">
    <source>
        <dbReference type="SAM" id="Phobius"/>
    </source>
</evidence>
<keyword evidence="1" id="KW-0812">Transmembrane</keyword>
<organism evidence="3 4">
    <name type="scientific">Roseovarius pelagicus</name>
    <dbReference type="NCBI Taxonomy" id="2980108"/>
    <lineage>
        <taxon>Bacteria</taxon>
        <taxon>Pseudomonadati</taxon>
        <taxon>Pseudomonadota</taxon>
        <taxon>Alphaproteobacteria</taxon>
        <taxon>Rhodobacterales</taxon>
        <taxon>Roseobacteraceae</taxon>
        <taxon>Roseovarius</taxon>
    </lineage>
</organism>
<dbReference type="EMBL" id="CP106738">
    <property type="protein sequence ID" value="UXX83802.1"/>
    <property type="molecule type" value="Genomic_DNA"/>
</dbReference>
<evidence type="ECO:0000313" key="4">
    <source>
        <dbReference type="Proteomes" id="UP001064087"/>
    </source>
</evidence>
<feature type="transmembrane region" description="Helical" evidence="1">
    <location>
        <begin position="830"/>
        <end position="851"/>
    </location>
</feature>
<evidence type="ECO:0000313" key="3">
    <source>
        <dbReference type="EMBL" id="UXX83802.1"/>
    </source>
</evidence>
<dbReference type="Gene3D" id="3.40.50.410">
    <property type="entry name" value="von Willebrand factor, type A domain"/>
    <property type="match status" value="2"/>
</dbReference>
<feature type="domain" description="VWFA" evidence="2">
    <location>
        <begin position="431"/>
        <end position="514"/>
    </location>
</feature>
<dbReference type="SUPFAM" id="SSF53300">
    <property type="entry name" value="vWA-like"/>
    <property type="match status" value="2"/>
</dbReference>
<accession>A0ABY6DCC0</accession>
<keyword evidence="1" id="KW-0472">Membrane</keyword>
<dbReference type="Pfam" id="PF13519">
    <property type="entry name" value="VWA_2"/>
    <property type="match status" value="1"/>
</dbReference>
<dbReference type="PANTHER" id="PTHR37947">
    <property type="entry name" value="BLL2462 PROTEIN"/>
    <property type="match status" value="1"/>
</dbReference>
<dbReference type="PROSITE" id="PS50234">
    <property type="entry name" value="VWFA"/>
    <property type="match status" value="2"/>
</dbReference>
<proteinExistence type="predicted"/>
<dbReference type="SUPFAM" id="SSF52317">
    <property type="entry name" value="Class I glutamine amidotransferase-like"/>
    <property type="match status" value="1"/>
</dbReference>
<sequence>MCDWMQGLVVWDMALLCEAAGWLPMLATVFAVLVIALSIFWAFRRRVPMAQAVGAALVSLAAILLATATGLPVLQPLGDPPPGGRVAVLIDASESVRRDGDGAVNDAREIVASRLQDIAESLPEEADWRGSVRAFGATTRSISADTSLSDLPASIRSADLGALANTSNLARAVEAGMADIADGPGAGMIFLISDGLETDGDILAAAETAAQSGVAIHTLGVGSLQPAMGLLSHNIGPDQAIGRPAVLRATLQGGGVLRWGINGLAEPERDVADAGRPMAVRIPVEFPERGLNFVDLGFSQGKGEPLRTEHVYTLVRGPARALVFGGASWVDGADPARFLIERASPGDDVDFGTYDVVVIDGLEPINFPSGTDQRLSEAAAGGVGLFLVNGPLRGNREDQQRLADWEETVLGEVLPVNSDPALYIRQPPKRDLLIIIDTSGSMGPYMSVAREAANKVIDAVRPQDSLTIVSFSSGAGLAFTASSMPPSEVARARRAIADLSVGGDTMIEAAINQARLLRGNNCALFIIGDGGYERDQIKGRPICFTTAIGVANEPLPGIDTNWGEQVPIRTATQLGRIEFKAFKPEPREEFWRDGPLEVIPADEVSHFEMRLPVGGIALSYPRPESSHLSIMADPPRAPVLAFRREPKLTSLKTGVFLGSVPIGLPVGPQGWASTVLDELAAWDDPERFDIDLSLSGEDLKVRITPLGGGPVPARISVAILLPDGSSTGLSMRAQDAFGAFEGIGRISLSNTTMRGNLMVDLGNGEVQEIPIRLPARSRENWNPASTQEAFGFGVNNLLLSEIRAASGGIDLAVAVPDLMRARAELRPVPLWPWFAGLAAALFAGSLFLGGVRR</sequence>
<dbReference type="Pfam" id="PF00092">
    <property type="entry name" value="VWA"/>
    <property type="match status" value="1"/>
</dbReference>
<name>A0ABY6DCC0_9RHOB</name>